<gene>
    <name evidence="1" type="primary">bet</name>
    <name evidence="1" type="ordered locus">CHY_1689</name>
</gene>
<organism evidence="1 2">
    <name type="scientific">Carboxydothermus hydrogenoformans (strain ATCC BAA-161 / DSM 6008 / Z-2901)</name>
    <dbReference type="NCBI Taxonomy" id="246194"/>
    <lineage>
        <taxon>Bacteria</taxon>
        <taxon>Bacillati</taxon>
        <taxon>Bacillota</taxon>
        <taxon>Clostridia</taxon>
        <taxon>Thermoanaerobacterales</taxon>
        <taxon>Thermoanaerobacteraceae</taxon>
        <taxon>Carboxydothermus</taxon>
    </lineage>
</organism>
<dbReference type="RefSeq" id="WP_011344584.1">
    <property type="nucleotide sequence ID" value="NC_007503.1"/>
</dbReference>
<dbReference type="GO" id="GO:0003677">
    <property type="term" value="F:DNA binding"/>
    <property type="evidence" value="ECO:0007669"/>
    <property type="project" value="InterPro"/>
</dbReference>
<dbReference type="STRING" id="246194.CHY_1689"/>
<dbReference type="AlphaFoldDB" id="Q3ABH5"/>
<keyword evidence="2" id="KW-1185">Reference proteome</keyword>
<name>Q3ABH5_CARHZ</name>
<dbReference type="Proteomes" id="UP000002706">
    <property type="component" value="Chromosome"/>
</dbReference>
<sequence>MDENTKVVALSEKQGLPNMTFTRDQIELIKRTVARGATDDELALFLYQAKRTGLDPLTRQIHFVKRKQRQPDGSIVEVGTIQTGIDGFRVIAERSGKYAGQLGPYWCGKDGQWRDVWLSPDPPVAAKVGILRSDFKEPIWAVARFDAYAQRKSDGKLFENWAKMPDLMLAKCAEALAIRKAFPQDLSGIYAHEEMGQSYIPEQNRIAEPEIIPSENGNDKATEKQRKMIFVLAKKQGISEDEIKAIILTKYGVDSTKELTRVQASELIDKLQNNELEIEEVPEYESDPDLPGA</sequence>
<dbReference type="EMBL" id="CP000141">
    <property type="protein sequence ID" value="ABB16092.1"/>
    <property type="molecule type" value="Genomic_DNA"/>
</dbReference>
<evidence type="ECO:0000313" key="2">
    <source>
        <dbReference type="Proteomes" id="UP000002706"/>
    </source>
</evidence>
<dbReference type="eggNOG" id="COG3723">
    <property type="taxonomic scope" value="Bacteria"/>
</dbReference>
<dbReference type="Pfam" id="PF03837">
    <property type="entry name" value="RecT"/>
    <property type="match status" value="1"/>
</dbReference>
<dbReference type="KEGG" id="chy:CHY_1689"/>
<dbReference type="GO" id="GO:0006310">
    <property type="term" value="P:DNA recombination"/>
    <property type="evidence" value="ECO:0007669"/>
    <property type="project" value="InterPro"/>
</dbReference>
<proteinExistence type="predicted"/>
<evidence type="ECO:0000313" key="1">
    <source>
        <dbReference type="EMBL" id="ABB16092.1"/>
    </source>
</evidence>
<dbReference type="InterPro" id="IPR010183">
    <property type="entry name" value="Phage_lambda_Bet"/>
</dbReference>
<dbReference type="HOGENOM" id="CLU_879403_0_0_9"/>
<dbReference type="InParanoid" id="Q3ABH5"/>
<accession>Q3ABH5</accession>
<dbReference type="InterPro" id="IPR018330">
    <property type="entry name" value="RecT_fam"/>
</dbReference>
<dbReference type="OrthoDB" id="7889018at2"/>
<reference evidence="1 2" key="1">
    <citation type="journal article" date="2005" name="PLoS Genet.">
        <title>Life in hot carbon monoxide: the complete genome sequence of Carboxydothermus hydrogenoformans Z-2901.</title>
        <authorList>
            <person name="Wu M."/>
            <person name="Ren Q."/>
            <person name="Durkin A.S."/>
            <person name="Daugherty S.C."/>
            <person name="Brinkac L.M."/>
            <person name="Dodson R.J."/>
            <person name="Madupu R."/>
            <person name="Sullivan S.A."/>
            <person name="Kolonay J.F."/>
            <person name="Haft D.H."/>
            <person name="Nelson W.C."/>
            <person name="Tallon L.J."/>
            <person name="Jones K.M."/>
            <person name="Ulrich L.E."/>
            <person name="Gonzalez J.M."/>
            <person name="Zhulin I.B."/>
            <person name="Robb F.T."/>
            <person name="Eisen J.A."/>
        </authorList>
    </citation>
    <scope>NUCLEOTIDE SEQUENCE [LARGE SCALE GENOMIC DNA]</scope>
    <source>
        <strain evidence="2">ATCC BAA-161 / DSM 6008 / Z-2901</strain>
    </source>
</reference>
<dbReference type="NCBIfam" id="TIGR01913">
    <property type="entry name" value="bet_lambda"/>
    <property type="match status" value="1"/>
</dbReference>
<protein>
    <submittedName>
        <fullName evidence="1">Prophage LambdaCh01, recombination protein Bet</fullName>
    </submittedName>
</protein>